<name>A0ABD3E420_9LAMI</name>
<gene>
    <name evidence="2" type="ORF">CASFOL_005646</name>
</gene>
<evidence type="ECO:0000313" key="2">
    <source>
        <dbReference type="EMBL" id="KAL3649243.1"/>
    </source>
</evidence>
<evidence type="ECO:0000313" key="3">
    <source>
        <dbReference type="Proteomes" id="UP001632038"/>
    </source>
</evidence>
<evidence type="ECO:0000256" key="1">
    <source>
        <dbReference type="SAM" id="MobiDB-lite"/>
    </source>
</evidence>
<feature type="compositionally biased region" description="Polar residues" evidence="1">
    <location>
        <begin position="9"/>
        <end position="36"/>
    </location>
</feature>
<feature type="compositionally biased region" description="Basic and acidic residues" evidence="1">
    <location>
        <begin position="38"/>
        <end position="52"/>
    </location>
</feature>
<protein>
    <submittedName>
        <fullName evidence="2">Uncharacterized protein</fullName>
    </submittedName>
</protein>
<feature type="region of interest" description="Disordered" evidence="1">
    <location>
        <begin position="9"/>
        <end position="52"/>
    </location>
</feature>
<sequence length="52" mass="5947">MIETLFVVNTPNTKSNPNEMTRWQVLPSTGQDNSNRVLDPKKAHNDKQTNHV</sequence>
<keyword evidence="3" id="KW-1185">Reference proteome</keyword>
<accession>A0ABD3E420</accession>
<dbReference type="EMBL" id="JAVIJP010000007">
    <property type="protein sequence ID" value="KAL3649243.1"/>
    <property type="molecule type" value="Genomic_DNA"/>
</dbReference>
<proteinExistence type="predicted"/>
<organism evidence="2 3">
    <name type="scientific">Castilleja foliolosa</name>
    <dbReference type="NCBI Taxonomy" id="1961234"/>
    <lineage>
        <taxon>Eukaryota</taxon>
        <taxon>Viridiplantae</taxon>
        <taxon>Streptophyta</taxon>
        <taxon>Embryophyta</taxon>
        <taxon>Tracheophyta</taxon>
        <taxon>Spermatophyta</taxon>
        <taxon>Magnoliopsida</taxon>
        <taxon>eudicotyledons</taxon>
        <taxon>Gunneridae</taxon>
        <taxon>Pentapetalae</taxon>
        <taxon>asterids</taxon>
        <taxon>lamiids</taxon>
        <taxon>Lamiales</taxon>
        <taxon>Orobanchaceae</taxon>
        <taxon>Pedicularideae</taxon>
        <taxon>Castillejinae</taxon>
        <taxon>Castilleja</taxon>
    </lineage>
</organism>
<dbReference type="AlphaFoldDB" id="A0ABD3E420"/>
<reference evidence="3" key="1">
    <citation type="journal article" date="2024" name="IScience">
        <title>Strigolactones Initiate the Formation of Haustorium-like Structures in Castilleja.</title>
        <authorList>
            <person name="Buerger M."/>
            <person name="Peterson D."/>
            <person name="Chory J."/>
        </authorList>
    </citation>
    <scope>NUCLEOTIDE SEQUENCE [LARGE SCALE GENOMIC DNA]</scope>
</reference>
<comment type="caution">
    <text evidence="2">The sequence shown here is derived from an EMBL/GenBank/DDBJ whole genome shotgun (WGS) entry which is preliminary data.</text>
</comment>
<dbReference type="Proteomes" id="UP001632038">
    <property type="component" value="Unassembled WGS sequence"/>
</dbReference>